<dbReference type="EMBL" id="FXTA01000002">
    <property type="protein sequence ID" value="SMO56478.1"/>
    <property type="molecule type" value="Genomic_DNA"/>
</dbReference>
<dbReference type="InterPro" id="IPR011335">
    <property type="entry name" value="Restrct_endonuc-II-like"/>
</dbReference>
<feature type="domain" description="Restriction endonuclease type II EcoRII C-terminal" evidence="1">
    <location>
        <begin position="219"/>
        <end position="382"/>
    </location>
</feature>
<dbReference type="RefSeq" id="WP_142450131.1">
    <property type="nucleotide sequence ID" value="NZ_FXTA01000002.1"/>
</dbReference>
<gene>
    <name evidence="3" type="ORF">GJU42_00690</name>
    <name evidence="4" type="ORF">SAMN06265349_102372</name>
</gene>
<evidence type="ECO:0000313" key="3">
    <source>
        <dbReference type="EMBL" id="MRX66475.1"/>
    </source>
</evidence>
<dbReference type="AlphaFoldDB" id="A0A521CAQ8"/>
<dbReference type="Proteomes" id="UP000468990">
    <property type="component" value="Unassembled WGS sequence"/>
</dbReference>
<evidence type="ECO:0000313" key="4">
    <source>
        <dbReference type="EMBL" id="SMO56478.1"/>
    </source>
</evidence>
<dbReference type="SUPFAM" id="SSF52980">
    <property type="entry name" value="Restriction endonuclease-like"/>
    <property type="match status" value="1"/>
</dbReference>
<dbReference type="Pfam" id="PF09019">
    <property type="entry name" value="EcoRII-C"/>
    <property type="match status" value="1"/>
</dbReference>
<accession>A0A521CAQ8</accession>
<dbReference type="InterPro" id="IPR038365">
    <property type="entry name" value="EcoRII_C_sf"/>
</dbReference>
<dbReference type="GO" id="GO:0009036">
    <property type="term" value="F:type II site-specific deoxyribonuclease activity"/>
    <property type="evidence" value="ECO:0007669"/>
    <property type="project" value="InterPro"/>
</dbReference>
<keyword evidence="6" id="KW-1185">Reference proteome</keyword>
<sequence length="390" mass="45498">MESILSKVIETVQNSEISFSKYITANDTGSTGGHQSGFHIHKNSWNLFFDEEGQKGTNKDKFITIKWQNDFETTSRFIYYGVGTRNEYRLTRFGKGFPFLNDDNIGDVLVICKKDNEYYEAFVLSHDEDIDSFLNNLNISSTDINGIIPKQNELSSEDKILNCFWAYINTLQSDFPSTYELALNSRNCHINSFATTKTIIQNNPDRELLNWLSTEFNLFKVIENNRYENILKNHFSSVEDLITTANTILNRRKSRAGKSLEHHLSEIFNNFEIKYSTQSVTEDNKKPDFLFPDLDSYHNPHFDNNKLITLASKTTCKDRWRQILNEADKIKTKHLFTLQQGISKNQLQEMYKYNVCLVVPKPYLTSFPIEFRDKIMSLENFVNHVKRTQI</sequence>
<dbReference type="InterPro" id="IPR015109">
    <property type="entry name" value="Restrct_endonuc_II_EcoRII_C"/>
</dbReference>
<dbReference type="Proteomes" id="UP000317289">
    <property type="component" value="Unassembled WGS sequence"/>
</dbReference>
<evidence type="ECO:0000259" key="2">
    <source>
        <dbReference type="Pfam" id="PF09217"/>
    </source>
</evidence>
<dbReference type="Pfam" id="PF09217">
    <property type="entry name" value="EcoRII-N"/>
    <property type="match status" value="1"/>
</dbReference>
<evidence type="ECO:0000313" key="5">
    <source>
        <dbReference type="Proteomes" id="UP000317289"/>
    </source>
</evidence>
<keyword evidence="3" id="KW-0378">Hydrolase</keyword>
<proteinExistence type="predicted"/>
<dbReference type="InterPro" id="IPR023372">
    <property type="entry name" value="Rest_endonuc_II_EcoRII_N"/>
</dbReference>
<dbReference type="EMBL" id="WKKG01000001">
    <property type="protein sequence ID" value="MRX66475.1"/>
    <property type="molecule type" value="Genomic_DNA"/>
</dbReference>
<evidence type="ECO:0000313" key="6">
    <source>
        <dbReference type="Proteomes" id="UP000468990"/>
    </source>
</evidence>
<keyword evidence="3" id="KW-0540">Nuclease</keyword>
<dbReference type="Gene3D" id="3.40.91.80">
    <property type="match status" value="1"/>
</dbReference>
<dbReference type="SUPFAM" id="SSF101936">
    <property type="entry name" value="DNA-binding pseudobarrel domain"/>
    <property type="match status" value="1"/>
</dbReference>
<dbReference type="Gene3D" id="2.40.330.10">
    <property type="entry name" value="DNA-binding pseudobarrel domain"/>
    <property type="match status" value="1"/>
</dbReference>
<protein>
    <submittedName>
        <fullName evidence="3">Restriction endonuclease</fullName>
    </submittedName>
    <submittedName>
        <fullName evidence="4">Type II restriction enzyme</fullName>
    </submittedName>
</protein>
<dbReference type="GO" id="GO:0003677">
    <property type="term" value="F:DNA binding"/>
    <property type="evidence" value="ECO:0007669"/>
    <property type="project" value="InterPro"/>
</dbReference>
<reference evidence="4 5" key="1">
    <citation type="submission" date="2017-05" db="EMBL/GenBank/DDBJ databases">
        <authorList>
            <person name="Varghese N."/>
            <person name="Submissions S."/>
        </authorList>
    </citation>
    <scope>NUCLEOTIDE SEQUENCE [LARGE SCALE GENOMIC DNA]</scope>
    <source>
        <strain evidence="4 5">DSM 19382</strain>
    </source>
</reference>
<feature type="domain" description="Restriction endonuclease type II EcoRII N-terminal" evidence="2">
    <location>
        <begin position="15"/>
        <end position="137"/>
    </location>
</feature>
<dbReference type="OrthoDB" id="9797574at2"/>
<dbReference type="InterPro" id="IPR015300">
    <property type="entry name" value="DNA-bd_pseudobarrel_sf"/>
</dbReference>
<evidence type="ECO:0000259" key="1">
    <source>
        <dbReference type="Pfam" id="PF09019"/>
    </source>
</evidence>
<organism evidence="4 5">
    <name type="scientific">Flavobacterium resistens</name>
    <dbReference type="NCBI Taxonomy" id="443612"/>
    <lineage>
        <taxon>Bacteria</taxon>
        <taxon>Pseudomonadati</taxon>
        <taxon>Bacteroidota</taxon>
        <taxon>Flavobacteriia</taxon>
        <taxon>Flavobacteriales</taxon>
        <taxon>Flavobacteriaceae</taxon>
        <taxon>Flavobacterium</taxon>
    </lineage>
</organism>
<reference evidence="3 6" key="2">
    <citation type="submission" date="2019-11" db="EMBL/GenBank/DDBJ databases">
        <title>Flavobacterium resistens genome.</title>
        <authorList>
            <person name="Wilson V.M."/>
            <person name="Newman J.D."/>
        </authorList>
    </citation>
    <scope>NUCLEOTIDE SEQUENCE [LARGE SCALE GENOMIC DNA]</scope>
    <source>
        <strain evidence="3 6">DSM 19382</strain>
    </source>
</reference>
<dbReference type="GO" id="GO:0009307">
    <property type="term" value="P:DNA restriction-modification system"/>
    <property type="evidence" value="ECO:0007669"/>
    <property type="project" value="InterPro"/>
</dbReference>
<keyword evidence="3" id="KW-0255">Endonuclease</keyword>
<name>A0A521CAQ8_9FLAO</name>